<accession>A0ABU3HW14</accession>
<name>A0ABU3HW14_9ACTN</name>
<proteinExistence type="predicted"/>
<reference evidence="1" key="1">
    <citation type="submission" date="2024-05" db="EMBL/GenBank/DDBJ databases">
        <title>30 novel species of actinomycetes from the DSMZ collection.</title>
        <authorList>
            <person name="Nouioui I."/>
        </authorList>
    </citation>
    <scope>NUCLEOTIDE SEQUENCE</scope>
    <source>
        <strain evidence="1">DSM 41972</strain>
    </source>
</reference>
<gene>
    <name evidence="1" type="ORF">ROS62_08315</name>
</gene>
<dbReference type="RefSeq" id="WP_093549724.1">
    <property type="nucleotide sequence ID" value="NZ_JAVSGH010000007.1"/>
</dbReference>
<evidence type="ECO:0000313" key="2">
    <source>
        <dbReference type="Proteomes" id="UP001181313"/>
    </source>
</evidence>
<keyword evidence="2" id="KW-1185">Reference proteome</keyword>
<evidence type="ECO:0000313" key="1">
    <source>
        <dbReference type="EMBL" id="MDT3724893.1"/>
    </source>
</evidence>
<dbReference type="Proteomes" id="UP001181313">
    <property type="component" value="Unassembled WGS sequence"/>
</dbReference>
<protein>
    <submittedName>
        <fullName evidence="1">Helix-turn-helix domain-containing protein</fullName>
    </submittedName>
</protein>
<organism evidence="1 2">
    <name type="scientific">Streptomyces althioticus subsp. attaecolombicae</name>
    <dbReference type="NCBI Taxonomy" id="3075534"/>
    <lineage>
        <taxon>Bacteria</taxon>
        <taxon>Bacillati</taxon>
        <taxon>Actinomycetota</taxon>
        <taxon>Actinomycetes</taxon>
        <taxon>Kitasatosporales</taxon>
        <taxon>Streptomycetaceae</taxon>
        <taxon>Streptomyces</taxon>
        <taxon>Streptomyces althioticus group</taxon>
    </lineage>
</organism>
<comment type="caution">
    <text evidence="1">The sequence shown here is derived from an EMBL/GenBank/DDBJ whole genome shotgun (WGS) entry which is preliminary data.</text>
</comment>
<dbReference type="EMBL" id="JAVSGH010000007">
    <property type="protein sequence ID" value="MDT3724893.1"/>
    <property type="molecule type" value="Genomic_DNA"/>
</dbReference>
<sequence>MSGYLRNAAVVEGAAAHILAELLATPGVRRYLRARPATLQRELEQTVAAIRRAAVAYEAGLVSAASANGSAETPAAEIVQPFDREITTGEAAALLELTERRVRQLAASGMGRRAGGRWLLDRTAVEEYRRRA</sequence>